<comment type="catalytic activity">
    <reaction evidence="7">
        <text>L-threonyl-[protein] + ATP = O-phospho-L-threonyl-[protein] + ADP + H(+)</text>
        <dbReference type="Rhea" id="RHEA:46608"/>
        <dbReference type="Rhea" id="RHEA-COMP:11060"/>
        <dbReference type="Rhea" id="RHEA-COMP:11605"/>
        <dbReference type="ChEBI" id="CHEBI:15378"/>
        <dbReference type="ChEBI" id="CHEBI:30013"/>
        <dbReference type="ChEBI" id="CHEBI:30616"/>
        <dbReference type="ChEBI" id="CHEBI:61977"/>
        <dbReference type="ChEBI" id="CHEBI:456216"/>
        <dbReference type="EC" id="2.7.11.1"/>
    </reaction>
</comment>
<proteinExistence type="predicted"/>
<evidence type="ECO:0000259" key="13">
    <source>
        <dbReference type="PROSITE" id="PS51178"/>
    </source>
</evidence>
<feature type="binding site" evidence="9">
    <location>
        <position position="38"/>
    </location>
    <ligand>
        <name>ATP</name>
        <dbReference type="ChEBI" id="CHEBI:30616"/>
    </ligand>
</feature>
<dbReference type="GO" id="GO:0005524">
    <property type="term" value="F:ATP binding"/>
    <property type="evidence" value="ECO:0007669"/>
    <property type="project" value="UniProtKB-UniRule"/>
</dbReference>
<dbReference type="Gene3D" id="3.30.200.20">
    <property type="entry name" value="Phosphorylase Kinase, domain 1"/>
    <property type="match status" value="1"/>
</dbReference>
<dbReference type="CDD" id="cd06577">
    <property type="entry name" value="PASTA_pknB"/>
    <property type="match status" value="2"/>
</dbReference>
<gene>
    <name evidence="14" type="ORF">AVDCRST_MAG18-2662</name>
</gene>
<evidence type="ECO:0000256" key="5">
    <source>
        <dbReference type="ARBA" id="ARBA00022777"/>
    </source>
</evidence>
<organism evidence="14">
    <name type="scientific">uncultured Thermomicrobiales bacterium</name>
    <dbReference type="NCBI Taxonomy" id="1645740"/>
    <lineage>
        <taxon>Bacteria</taxon>
        <taxon>Pseudomonadati</taxon>
        <taxon>Thermomicrobiota</taxon>
        <taxon>Thermomicrobia</taxon>
        <taxon>Thermomicrobiales</taxon>
        <taxon>environmental samples</taxon>
    </lineage>
</organism>
<evidence type="ECO:0000256" key="10">
    <source>
        <dbReference type="SAM" id="MobiDB-lite"/>
    </source>
</evidence>
<dbReference type="InterPro" id="IPR005543">
    <property type="entry name" value="PASTA_dom"/>
</dbReference>
<dbReference type="Pfam" id="PF03793">
    <property type="entry name" value="PASTA"/>
    <property type="match status" value="3"/>
</dbReference>
<evidence type="ECO:0000256" key="7">
    <source>
        <dbReference type="ARBA" id="ARBA00047899"/>
    </source>
</evidence>
<evidence type="ECO:0000256" key="8">
    <source>
        <dbReference type="ARBA" id="ARBA00048679"/>
    </source>
</evidence>
<dbReference type="PANTHER" id="PTHR43289:SF34">
    <property type="entry name" value="SERINE_THREONINE-PROTEIN KINASE YBDM-RELATED"/>
    <property type="match status" value="1"/>
</dbReference>
<evidence type="ECO:0000256" key="9">
    <source>
        <dbReference type="PROSITE-ProRule" id="PRU10141"/>
    </source>
</evidence>
<dbReference type="InterPro" id="IPR000719">
    <property type="entry name" value="Prot_kinase_dom"/>
</dbReference>
<keyword evidence="4 9" id="KW-0547">Nucleotide-binding</keyword>
<evidence type="ECO:0000313" key="14">
    <source>
        <dbReference type="EMBL" id="CAA9576976.1"/>
    </source>
</evidence>
<feature type="domain" description="Protein kinase" evidence="12">
    <location>
        <begin position="9"/>
        <end position="273"/>
    </location>
</feature>
<feature type="compositionally biased region" description="Low complexity" evidence="10">
    <location>
        <begin position="294"/>
        <end position="322"/>
    </location>
</feature>
<keyword evidence="3" id="KW-0808">Transferase</keyword>
<protein>
    <recommendedName>
        <fullName evidence="1">non-specific serine/threonine protein kinase</fullName>
        <ecNumber evidence="1">2.7.11.1</ecNumber>
    </recommendedName>
</protein>
<dbReference type="InterPro" id="IPR008271">
    <property type="entry name" value="Ser/Thr_kinase_AS"/>
</dbReference>
<evidence type="ECO:0000256" key="2">
    <source>
        <dbReference type="ARBA" id="ARBA00022527"/>
    </source>
</evidence>
<evidence type="ECO:0000259" key="12">
    <source>
        <dbReference type="PROSITE" id="PS50011"/>
    </source>
</evidence>
<reference evidence="14" key="1">
    <citation type="submission" date="2020-02" db="EMBL/GenBank/DDBJ databases">
        <authorList>
            <person name="Meier V. D."/>
        </authorList>
    </citation>
    <scope>NUCLEOTIDE SEQUENCE</scope>
    <source>
        <strain evidence="14">AVDCRST_MAG18</strain>
    </source>
</reference>
<feature type="transmembrane region" description="Helical" evidence="11">
    <location>
        <begin position="328"/>
        <end position="351"/>
    </location>
</feature>
<keyword evidence="11" id="KW-0812">Transmembrane</keyword>
<keyword evidence="2 14" id="KW-0723">Serine/threonine-protein kinase</keyword>
<keyword evidence="5 14" id="KW-0418">Kinase</keyword>
<feature type="domain" description="PASTA" evidence="13">
    <location>
        <begin position="522"/>
        <end position="588"/>
    </location>
</feature>
<keyword evidence="6 9" id="KW-0067">ATP-binding</keyword>
<feature type="domain" description="PASTA" evidence="13">
    <location>
        <begin position="455"/>
        <end position="521"/>
    </location>
</feature>
<evidence type="ECO:0000256" key="6">
    <source>
        <dbReference type="ARBA" id="ARBA00022840"/>
    </source>
</evidence>
<name>A0A6J4VEI5_9BACT</name>
<accession>A0A6J4VEI5</accession>
<dbReference type="FunFam" id="1.10.510.10:FF:000021">
    <property type="entry name" value="Serine/threonine protein kinase"/>
    <property type="match status" value="1"/>
</dbReference>
<dbReference type="Pfam" id="PF00069">
    <property type="entry name" value="Pkinase"/>
    <property type="match status" value="1"/>
</dbReference>
<dbReference type="InterPro" id="IPR011009">
    <property type="entry name" value="Kinase-like_dom_sf"/>
</dbReference>
<dbReference type="SMART" id="SM00220">
    <property type="entry name" value="S_TKc"/>
    <property type="match status" value="1"/>
</dbReference>
<dbReference type="PROSITE" id="PS00107">
    <property type="entry name" value="PROTEIN_KINASE_ATP"/>
    <property type="match status" value="1"/>
</dbReference>
<dbReference type="CDD" id="cd14014">
    <property type="entry name" value="STKc_PknB_like"/>
    <property type="match status" value="1"/>
</dbReference>
<evidence type="ECO:0000256" key="11">
    <source>
        <dbReference type="SAM" id="Phobius"/>
    </source>
</evidence>
<keyword evidence="11" id="KW-0472">Membrane</keyword>
<dbReference type="SMART" id="SM00740">
    <property type="entry name" value="PASTA"/>
    <property type="match status" value="3"/>
</dbReference>
<comment type="catalytic activity">
    <reaction evidence="8">
        <text>L-seryl-[protein] + ATP = O-phospho-L-seryl-[protein] + ADP + H(+)</text>
        <dbReference type="Rhea" id="RHEA:17989"/>
        <dbReference type="Rhea" id="RHEA-COMP:9863"/>
        <dbReference type="Rhea" id="RHEA-COMP:11604"/>
        <dbReference type="ChEBI" id="CHEBI:15378"/>
        <dbReference type="ChEBI" id="CHEBI:29999"/>
        <dbReference type="ChEBI" id="CHEBI:30616"/>
        <dbReference type="ChEBI" id="CHEBI:83421"/>
        <dbReference type="ChEBI" id="CHEBI:456216"/>
        <dbReference type="EC" id="2.7.11.1"/>
    </reaction>
</comment>
<evidence type="ECO:0000256" key="1">
    <source>
        <dbReference type="ARBA" id="ARBA00012513"/>
    </source>
</evidence>
<dbReference type="EC" id="2.7.11.1" evidence="1"/>
<dbReference type="EMBL" id="CADCWN010000207">
    <property type="protein sequence ID" value="CAA9576976.1"/>
    <property type="molecule type" value="Genomic_DNA"/>
</dbReference>
<dbReference type="PROSITE" id="PS50011">
    <property type="entry name" value="PROTEIN_KINASE_DOM"/>
    <property type="match status" value="1"/>
</dbReference>
<feature type="region of interest" description="Disordered" evidence="10">
    <location>
        <begin position="280"/>
        <end position="322"/>
    </location>
</feature>
<dbReference type="PROSITE" id="PS00108">
    <property type="entry name" value="PROTEIN_KINASE_ST"/>
    <property type="match status" value="1"/>
</dbReference>
<dbReference type="InterPro" id="IPR017441">
    <property type="entry name" value="Protein_kinase_ATP_BS"/>
</dbReference>
<dbReference type="PROSITE" id="PS51178">
    <property type="entry name" value="PASTA"/>
    <property type="match status" value="2"/>
</dbReference>
<dbReference type="Gene3D" id="1.10.510.10">
    <property type="entry name" value="Transferase(Phosphotransferase) domain 1"/>
    <property type="match status" value="1"/>
</dbReference>
<dbReference type="SUPFAM" id="SSF56112">
    <property type="entry name" value="Protein kinase-like (PK-like)"/>
    <property type="match status" value="1"/>
</dbReference>
<dbReference type="FunFam" id="3.30.200.20:FF:000035">
    <property type="entry name" value="Serine/threonine protein kinase Stk1"/>
    <property type="match status" value="1"/>
</dbReference>
<evidence type="ECO:0000256" key="3">
    <source>
        <dbReference type="ARBA" id="ARBA00022679"/>
    </source>
</evidence>
<dbReference type="AlphaFoldDB" id="A0A6J4VEI5"/>
<sequence length="670" mass="69935">MERVLNGRYRLGPKIGNGGMAIVYRGFDTALGRHVAIKVLREQYAADHTFVARFEREAQAVAALVHPNIINIFDVGFDWDERSGTGIGHYFVMELIDGPNLKELIRARGTLPIEETVAILTQVLAGLGYAHARALVHRDIKPQNIMLTPEGTAKVTDFGIAKGLADTTLTDAGFGMGTVHYISPEQARGEQASPASDLYAVGVILYELLTGVLPFTGDSTVGIALKHVQEPPLSPKRLNAAIPAPLAAITMRALAKEPGARFADAREFAAALADWPRWRDRRVAPPPDTRQRRGGTAARRGAVVVPPVAPVAPRRGSGRSGAAARGGVGCLTWLFGTAVLIALVALIAVSYRLSPFGESAAAPTQAILAGLPTEAPEEPTATPEAGPPTPPAPVVATATLPATIRPAIGTPVPSARPTPTVAVISTAPPTATVAATATVTVALPTATPLPSPTATAALANVPDLIGKTLPGARVTAEEAGLVVEQVGAQYSDRPAGQIITQQPGAGRQLARGGTITVILSRGQQAITVPDVKGQGYAQAAAQLEAAGLAVARKDVPSRNVPSGLVIDQDPLPGNTTRPGATITLTVSLGDVVQVPDLFGDPFEIARQRLVEAGFTVNVNGQTKAQIERENPTFFSVYPTVQDGRVISQSLPAGSMQPRGAAISIAYYKVR</sequence>
<dbReference type="GO" id="GO:0004674">
    <property type="term" value="F:protein serine/threonine kinase activity"/>
    <property type="evidence" value="ECO:0007669"/>
    <property type="project" value="UniProtKB-KW"/>
</dbReference>
<keyword evidence="11" id="KW-1133">Transmembrane helix</keyword>
<evidence type="ECO:0000256" key="4">
    <source>
        <dbReference type="ARBA" id="ARBA00022741"/>
    </source>
</evidence>
<dbReference type="Gene3D" id="3.30.10.20">
    <property type="match status" value="3"/>
</dbReference>
<dbReference type="PANTHER" id="PTHR43289">
    <property type="entry name" value="MITOGEN-ACTIVATED PROTEIN KINASE KINASE KINASE 20-RELATED"/>
    <property type="match status" value="1"/>
</dbReference>